<organism evidence="1 2">
    <name type="scientific">Enterococcus phage IME-EFm1</name>
    <dbReference type="NCBI Taxonomy" id="1445858"/>
    <lineage>
        <taxon>Viruses</taxon>
        <taxon>Duplodnaviria</taxon>
        <taxon>Heunggongvirae</taxon>
        <taxon>Uroviricota</taxon>
        <taxon>Caudoviricetes</taxon>
        <taxon>Efemunavirus</taxon>
        <taxon>Efemunavirus Efm1</taxon>
    </lineage>
</organism>
<dbReference type="KEGG" id="vg:19686094"/>
<reference evidence="1 2" key="1">
    <citation type="journal article" date="2014" name="J. Gen. Virol.">
        <title>Characterization and complete genome sequence analysis of novel bacteriophage IME-EFm1 infecting Enterococcus faecium.</title>
        <authorList>
            <person name="Wang Y."/>
            <person name="Wang W."/>
            <person name="Lv Y."/>
            <person name="Zheng W."/>
            <person name="Mi Z."/>
            <person name="Pei G."/>
            <person name="An X."/>
            <person name="Xu X."/>
            <person name="Han C."/>
            <person name="Liu J."/>
            <person name="Zhou C."/>
            <person name="Tong Y."/>
        </authorList>
    </citation>
    <scope>NUCLEOTIDE SEQUENCE [LARGE SCALE GENOMIC DNA]</scope>
</reference>
<evidence type="ECO:0000313" key="2">
    <source>
        <dbReference type="Proteomes" id="UP000026980"/>
    </source>
</evidence>
<proteinExistence type="predicted"/>
<evidence type="ECO:0000313" key="1">
    <source>
        <dbReference type="EMBL" id="AIA65125.1"/>
    </source>
</evidence>
<dbReference type="Proteomes" id="UP000026980">
    <property type="component" value="Segment"/>
</dbReference>
<dbReference type="EMBL" id="KJ010489">
    <property type="protein sequence ID" value="AIA65125.1"/>
    <property type="molecule type" value="Genomic_DNA"/>
</dbReference>
<sequence length="94" mass="11231">MIGYIILLIGWSLLIVCLGLSLSGKNGENRIEKLERSRDFHKAQTERFVEYSRTIVEENKNLKERNYQLINENKRLKKELDKQGHVIYNYYINK</sequence>
<protein>
    <submittedName>
        <fullName evidence="1">Uncharacterized protein</fullName>
    </submittedName>
</protein>
<accession>A0A060ADT7</accession>
<name>A0A060ADT7_9CAUD</name>
<gene>
    <name evidence="1" type="ORF">IME_058</name>
</gene>
<dbReference type="GeneID" id="19686094"/>
<keyword evidence="2" id="KW-1185">Reference proteome</keyword>
<dbReference type="RefSeq" id="YP_009042706.1">
    <property type="nucleotide sequence ID" value="NC_024356.1"/>
</dbReference>